<name>A0A392UFH6_9FABA</name>
<sequence length="59" mass="6373">IEIEEVNISIHWTISDLGKDMESSLSDCVAAVIVEPTRCVPCVPIEEVCSGPITCDRIG</sequence>
<reference evidence="1 2" key="1">
    <citation type="journal article" date="2018" name="Front. Plant Sci.">
        <title>Red Clover (Trifolium pratense) and Zigzag Clover (T. medium) - A Picture of Genomic Similarities and Differences.</title>
        <authorList>
            <person name="Dluhosova J."/>
            <person name="Istvanek J."/>
            <person name="Nedelnik J."/>
            <person name="Repkova J."/>
        </authorList>
    </citation>
    <scope>NUCLEOTIDE SEQUENCE [LARGE SCALE GENOMIC DNA]</scope>
    <source>
        <strain evidence="2">cv. 10/8</strain>
        <tissue evidence="1">Leaf</tissue>
    </source>
</reference>
<dbReference type="AlphaFoldDB" id="A0A392UFH6"/>
<comment type="caution">
    <text evidence="1">The sequence shown here is derived from an EMBL/GenBank/DDBJ whole genome shotgun (WGS) entry which is preliminary data.</text>
</comment>
<protein>
    <submittedName>
        <fullName evidence="1">Uncharacterized protein</fullName>
    </submittedName>
</protein>
<evidence type="ECO:0000313" key="1">
    <source>
        <dbReference type="EMBL" id="MCI72172.1"/>
    </source>
</evidence>
<dbReference type="Proteomes" id="UP000265520">
    <property type="component" value="Unassembled WGS sequence"/>
</dbReference>
<accession>A0A392UFH6</accession>
<dbReference type="EMBL" id="LXQA010812387">
    <property type="protein sequence ID" value="MCI72172.1"/>
    <property type="molecule type" value="Genomic_DNA"/>
</dbReference>
<proteinExistence type="predicted"/>
<organism evidence="1 2">
    <name type="scientific">Trifolium medium</name>
    <dbReference type="NCBI Taxonomy" id="97028"/>
    <lineage>
        <taxon>Eukaryota</taxon>
        <taxon>Viridiplantae</taxon>
        <taxon>Streptophyta</taxon>
        <taxon>Embryophyta</taxon>
        <taxon>Tracheophyta</taxon>
        <taxon>Spermatophyta</taxon>
        <taxon>Magnoliopsida</taxon>
        <taxon>eudicotyledons</taxon>
        <taxon>Gunneridae</taxon>
        <taxon>Pentapetalae</taxon>
        <taxon>rosids</taxon>
        <taxon>fabids</taxon>
        <taxon>Fabales</taxon>
        <taxon>Fabaceae</taxon>
        <taxon>Papilionoideae</taxon>
        <taxon>50 kb inversion clade</taxon>
        <taxon>NPAAA clade</taxon>
        <taxon>Hologalegina</taxon>
        <taxon>IRL clade</taxon>
        <taxon>Trifolieae</taxon>
        <taxon>Trifolium</taxon>
    </lineage>
</organism>
<keyword evidence="2" id="KW-1185">Reference proteome</keyword>
<evidence type="ECO:0000313" key="2">
    <source>
        <dbReference type="Proteomes" id="UP000265520"/>
    </source>
</evidence>
<feature type="non-terminal residue" evidence="1">
    <location>
        <position position="1"/>
    </location>
</feature>